<feature type="compositionally biased region" description="Basic and acidic residues" evidence="5">
    <location>
        <begin position="320"/>
        <end position="341"/>
    </location>
</feature>
<feature type="region of interest" description="Disordered" evidence="5">
    <location>
        <begin position="319"/>
        <end position="341"/>
    </location>
</feature>
<keyword evidence="2 6" id="KW-0812">Transmembrane</keyword>
<keyword evidence="4 6" id="KW-0472">Membrane</keyword>
<feature type="compositionally biased region" description="Basic residues" evidence="5">
    <location>
        <begin position="62"/>
        <end position="74"/>
    </location>
</feature>
<evidence type="ECO:0008006" key="9">
    <source>
        <dbReference type="Google" id="ProtNLM"/>
    </source>
</evidence>
<dbReference type="STRING" id="400727.A0A2T7NU21"/>
<dbReference type="AlphaFoldDB" id="A0A2T7NU21"/>
<dbReference type="OrthoDB" id="10027693at2759"/>
<evidence type="ECO:0000256" key="5">
    <source>
        <dbReference type="SAM" id="MobiDB-lite"/>
    </source>
</evidence>
<feature type="transmembrane region" description="Helical" evidence="6">
    <location>
        <begin position="181"/>
        <end position="207"/>
    </location>
</feature>
<evidence type="ECO:0000256" key="3">
    <source>
        <dbReference type="ARBA" id="ARBA00022989"/>
    </source>
</evidence>
<feature type="region of interest" description="Disordered" evidence="5">
    <location>
        <begin position="57"/>
        <end position="77"/>
    </location>
</feature>
<feature type="transmembrane region" description="Helical" evidence="6">
    <location>
        <begin position="150"/>
        <end position="169"/>
    </location>
</feature>
<keyword evidence="3 6" id="KW-1133">Transmembrane helix</keyword>
<dbReference type="PANTHER" id="PTHR15260:SF1">
    <property type="entry name" value="SARCOSPAN"/>
    <property type="match status" value="1"/>
</dbReference>
<dbReference type="PANTHER" id="PTHR15260">
    <property type="entry name" value="SARCOSPAN"/>
    <property type="match status" value="1"/>
</dbReference>
<evidence type="ECO:0000256" key="6">
    <source>
        <dbReference type="SAM" id="Phobius"/>
    </source>
</evidence>
<dbReference type="Pfam" id="PF04103">
    <property type="entry name" value="CD20"/>
    <property type="match status" value="1"/>
</dbReference>
<evidence type="ECO:0000256" key="2">
    <source>
        <dbReference type="ARBA" id="ARBA00022692"/>
    </source>
</evidence>
<protein>
    <recommendedName>
        <fullName evidence="9">Sarcospan</fullName>
    </recommendedName>
</protein>
<gene>
    <name evidence="7" type="ORF">C0Q70_15130</name>
</gene>
<organism evidence="7 8">
    <name type="scientific">Pomacea canaliculata</name>
    <name type="common">Golden apple snail</name>
    <dbReference type="NCBI Taxonomy" id="400727"/>
    <lineage>
        <taxon>Eukaryota</taxon>
        <taxon>Metazoa</taxon>
        <taxon>Spiralia</taxon>
        <taxon>Lophotrochozoa</taxon>
        <taxon>Mollusca</taxon>
        <taxon>Gastropoda</taxon>
        <taxon>Caenogastropoda</taxon>
        <taxon>Architaenioglossa</taxon>
        <taxon>Ampullarioidea</taxon>
        <taxon>Ampullariidae</taxon>
        <taxon>Pomacea</taxon>
    </lineage>
</organism>
<proteinExistence type="predicted"/>
<comment type="caution">
    <text evidence="7">The sequence shown here is derived from an EMBL/GenBank/DDBJ whole genome shotgun (WGS) entry which is preliminary data.</text>
</comment>
<name>A0A2T7NU21_POMCA</name>
<comment type="subcellular location">
    <subcellularLocation>
        <location evidence="1">Membrane</location>
        <topology evidence="1">Multi-pass membrane protein</topology>
    </subcellularLocation>
</comment>
<sequence>MVITGRPRAHSASSIKFNQVSSGGAVGSGAKLSYSSPELRSMLVGLETTVPQNLNRRDLASRHKPHRIKRRKMGSRASLATSTQQGCCERCCGCCGSDDDGSGGKGSCGGCCHVRIFLVLMQMLVGAAVTAVSVYLYLFVPVFPLRETPFWAGAPLCAAGILGIYFCATNFREYSKTRKAFVLKVLCSLFSGLGLIVCITAAIFIAIHLGRIFTYMSCQQSEDGCHCYLPQDDRSPRVVAYLSLPSCSAVFCEVKIYLIITGSLCLIGSFFSFWFLILLWKARYGRFYSDYEVTRSTRRDLKREIRILVVLAFAHASQNDPRDAHDEKNADDRAHPGHDAGHADASDARFDHLHAVARGEVAALHVVHFPVHDADLVGSHRHEPHERAGVHGPVQVHLVVVTPATTPTIENLKVGDL</sequence>
<dbReference type="InterPro" id="IPR030429">
    <property type="entry name" value="Sarcospan"/>
</dbReference>
<evidence type="ECO:0000256" key="1">
    <source>
        <dbReference type="ARBA" id="ARBA00004141"/>
    </source>
</evidence>
<dbReference type="InterPro" id="IPR007237">
    <property type="entry name" value="CD20-like"/>
</dbReference>
<reference evidence="7 8" key="1">
    <citation type="submission" date="2018-04" db="EMBL/GenBank/DDBJ databases">
        <title>The genome of golden apple snail Pomacea canaliculata provides insight into stress tolerance and invasive adaptation.</title>
        <authorList>
            <person name="Liu C."/>
            <person name="Liu B."/>
            <person name="Ren Y."/>
            <person name="Zhang Y."/>
            <person name="Wang H."/>
            <person name="Li S."/>
            <person name="Jiang F."/>
            <person name="Yin L."/>
            <person name="Zhang G."/>
            <person name="Qian W."/>
            <person name="Fan W."/>
        </authorList>
    </citation>
    <scope>NUCLEOTIDE SEQUENCE [LARGE SCALE GENOMIC DNA]</scope>
    <source>
        <strain evidence="7">SZHN2017</strain>
        <tissue evidence="7">Muscle</tissue>
    </source>
</reference>
<dbReference type="GO" id="GO:0042383">
    <property type="term" value="C:sarcolemma"/>
    <property type="evidence" value="ECO:0007669"/>
    <property type="project" value="TreeGrafter"/>
</dbReference>
<feature type="transmembrane region" description="Helical" evidence="6">
    <location>
        <begin position="116"/>
        <end position="138"/>
    </location>
</feature>
<feature type="transmembrane region" description="Helical" evidence="6">
    <location>
        <begin position="256"/>
        <end position="280"/>
    </location>
</feature>
<dbReference type="EMBL" id="PZQS01000009">
    <property type="protein sequence ID" value="PVD24646.1"/>
    <property type="molecule type" value="Genomic_DNA"/>
</dbReference>
<evidence type="ECO:0000313" key="7">
    <source>
        <dbReference type="EMBL" id="PVD24646.1"/>
    </source>
</evidence>
<dbReference type="Proteomes" id="UP000245119">
    <property type="component" value="Linkage Group LG9"/>
</dbReference>
<keyword evidence="8" id="KW-1185">Reference proteome</keyword>
<evidence type="ECO:0000313" key="8">
    <source>
        <dbReference type="Proteomes" id="UP000245119"/>
    </source>
</evidence>
<evidence type="ECO:0000256" key="4">
    <source>
        <dbReference type="ARBA" id="ARBA00023136"/>
    </source>
</evidence>
<dbReference type="GO" id="GO:0016010">
    <property type="term" value="C:dystrophin-associated glycoprotein complex"/>
    <property type="evidence" value="ECO:0007669"/>
    <property type="project" value="InterPro"/>
</dbReference>
<accession>A0A2T7NU21</accession>